<dbReference type="Gene3D" id="1.10.238.10">
    <property type="entry name" value="EF-hand"/>
    <property type="match status" value="1"/>
</dbReference>
<evidence type="ECO:0000313" key="8">
    <source>
        <dbReference type="Proteomes" id="UP001165065"/>
    </source>
</evidence>
<comment type="caution">
    <text evidence="7">The sequence shown here is derived from an EMBL/GenBank/DDBJ whole genome shotgun (WGS) entry which is preliminary data.</text>
</comment>
<dbReference type="Proteomes" id="UP001165065">
    <property type="component" value="Unassembled WGS sequence"/>
</dbReference>
<feature type="region of interest" description="Disordered" evidence="5">
    <location>
        <begin position="965"/>
        <end position="1041"/>
    </location>
</feature>
<evidence type="ECO:0000256" key="1">
    <source>
        <dbReference type="ARBA" id="ARBA00022574"/>
    </source>
</evidence>
<accession>A0A9W7GLT0</accession>
<evidence type="ECO:0000256" key="2">
    <source>
        <dbReference type="ARBA" id="ARBA00022737"/>
    </source>
</evidence>
<dbReference type="Gene3D" id="2.130.10.10">
    <property type="entry name" value="YVTN repeat-like/Quinoprotein amine dehydrogenase"/>
    <property type="match status" value="3"/>
</dbReference>
<dbReference type="GO" id="GO:0005509">
    <property type="term" value="F:calcium ion binding"/>
    <property type="evidence" value="ECO:0007669"/>
    <property type="project" value="InterPro"/>
</dbReference>
<evidence type="ECO:0000256" key="4">
    <source>
        <dbReference type="PROSITE-ProRule" id="PRU00221"/>
    </source>
</evidence>
<dbReference type="PRINTS" id="PR00320">
    <property type="entry name" value="GPROTEINBRPT"/>
</dbReference>
<feature type="region of interest" description="Disordered" evidence="5">
    <location>
        <begin position="727"/>
        <end position="759"/>
    </location>
</feature>
<dbReference type="PROSITE" id="PS00018">
    <property type="entry name" value="EF_HAND_1"/>
    <property type="match status" value="1"/>
</dbReference>
<reference evidence="8" key="1">
    <citation type="journal article" date="2023" name="Commun. Biol.">
        <title>Genome analysis of Parmales, the sister group of diatoms, reveals the evolutionary specialization of diatoms from phago-mixotrophs to photoautotrophs.</title>
        <authorList>
            <person name="Ban H."/>
            <person name="Sato S."/>
            <person name="Yoshikawa S."/>
            <person name="Yamada K."/>
            <person name="Nakamura Y."/>
            <person name="Ichinomiya M."/>
            <person name="Sato N."/>
            <person name="Blanc-Mathieu R."/>
            <person name="Endo H."/>
            <person name="Kuwata A."/>
            <person name="Ogata H."/>
        </authorList>
    </citation>
    <scope>NUCLEOTIDE SEQUENCE [LARGE SCALE GENOMIC DNA]</scope>
</reference>
<dbReference type="SUPFAM" id="SSF47473">
    <property type="entry name" value="EF-hand"/>
    <property type="match status" value="1"/>
</dbReference>
<organism evidence="7 8">
    <name type="scientific">Triparma columacea</name>
    <dbReference type="NCBI Taxonomy" id="722753"/>
    <lineage>
        <taxon>Eukaryota</taxon>
        <taxon>Sar</taxon>
        <taxon>Stramenopiles</taxon>
        <taxon>Ochrophyta</taxon>
        <taxon>Bolidophyceae</taxon>
        <taxon>Parmales</taxon>
        <taxon>Triparmaceae</taxon>
        <taxon>Triparma</taxon>
    </lineage>
</organism>
<feature type="region of interest" description="Disordered" evidence="5">
    <location>
        <begin position="1"/>
        <end position="30"/>
    </location>
</feature>
<gene>
    <name evidence="7" type="ORF">TrCOL_g5453</name>
</gene>
<dbReference type="PROSITE" id="PS50082">
    <property type="entry name" value="WD_REPEATS_2"/>
    <property type="match status" value="5"/>
</dbReference>
<dbReference type="Pfam" id="PF00400">
    <property type="entry name" value="WD40"/>
    <property type="match status" value="5"/>
</dbReference>
<dbReference type="InterPro" id="IPR002048">
    <property type="entry name" value="EF_hand_dom"/>
</dbReference>
<feature type="compositionally biased region" description="Acidic residues" evidence="5">
    <location>
        <begin position="970"/>
        <end position="991"/>
    </location>
</feature>
<dbReference type="InterPro" id="IPR020472">
    <property type="entry name" value="WD40_PAC1"/>
</dbReference>
<feature type="repeat" description="WD" evidence="4">
    <location>
        <begin position="889"/>
        <end position="922"/>
    </location>
</feature>
<dbReference type="EMBL" id="BRYA01000353">
    <property type="protein sequence ID" value="GMI47675.1"/>
    <property type="molecule type" value="Genomic_DNA"/>
</dbReference>
<dbReference type="InterPro" id="IPR015943">
    <property type="entry name" value="WD40/YVTN_repeat-like_dom_sf"/>
</dbReference>
<evidence type="ECO:0000313" key="7">
    <source>
        <dbReference type="EMBL" id="GMI47675.1"/>
    </source>
</evidence>
<dbReference type="PANTHER" id="PTHR44324">
    <property type="entry name" value="WD40 REPEAT DOMAIN 95"/>
    <property type="match status" value="1"/>
</dbReference>
<dbReference type="PANTHER" id="PTHR44324:SF4">
    <property type="entry name" value="WD40 REPEAT DOMAIN 95"/>
    <property type="match status" value="1"/>
</dbReference>
<feature type="repeat" description="WD" evidence="4">
    <location>
        <begin position="346"/>
        <end position="378"/>
    </location>
</feature>
<dbReference type="SMART" id="SM00320">
    <property type="entry name" value="WD40"/>
    <property type="match status" value="10"/>
</dbReference>
<feature type="domain" description="EF-hand" evidence="6">
    <location>
        <begin position="102"/>
        <end position="137"/>
    </location>
</feature>
<feature type="repeat" description="WD" evidence="4">
    <location>
        <begin position="608"/>
        <end position="642"/>
    </location>
</feature>
<feature type="repeat" description="WD" evidence="4">
    <location>
        <begin position="304"/>
        <end position="345"/>
    </location>
</feature>
<keyword evidence="1 4" id="KW-0853">WD repeat</keyword>
<proteinExistence type="predicted"/>
<dbReference type="InterPro" id="IPR018247">
    <property type="entry name" value="EF_Hand_1_Ca_BS"/>
</dbReference>
<dbReference type="AlphaFoldDB" id="A0A9W7GLT0"/>
<dbReference type="InterPro" id="IPR001680">
    <property type="entry name" value="WD40_rpt"/>
</dbReference>
<feature type="repeat" description="WD" evidence="4">
    <location>
        <begin position="388"/>
        <end position="429"/>
    </location>
</feature>
<dbReference type="InterPro" id="IPR011992">
    <property type="entry name" value="EF-hand-dom_pair"/>
</dbReference>
<evidence type="ECO:0000256" key="3">
    <source>
        <dbReference type="ARBA" id="ARBA00022837"/>
    </source>
</evidence>
<sequence length="1041" mass="115736">MPPIHDEEEKGDGREDAASEHGSTFGLTEIGAAEKVRPAVDDTQGLDDKFIAEIMMNLDSTKIGTLKRAFEQNDDEGLELAEFVHVMTNILDMDHSTMTDEQFAANLIEFFDQVDINGDGSMEWEEFTSFIVEMGMSEHEHQPDAISKFFFVNSRETGNHNQYVQSIRTFKNDMIAIFDVDSSHVRLYNSKTELVGKIVVSTGYVKCCEWLGGLGLYAVSSSDLCLNFHDGHTLQFVRSFRTPSQNTTVLYWVESLGELFSGDTKGRLKAWDCWGRGFGEEKYELGVGYAKMDSKQEGGRTKLNGTHRDIVMDIIELEGLDILASCSIDRTIKLWDLSTKKLRRSLIGHDKGVKQITYSSEYRFLVSVGFDFDVLVWNPYVSNLILRLSDHTCSLCGASIVSSTPILLTADVEGNFKVWDIRNFICVQSFKAEESRRGELKGFASVCSSKMLVACGRAMHIFDYEKIQKPEVTDEAPLCCAMYNATTSTFITVSAKHVKIWDAKGGRVSKVYRNLIDTDITAMCLDFRERKFMLGDHFGNLYAYDFLNGAKMKEFAYEESDDKAHTDEISRLVYCSEHATVISVSWDRSIAIHSESEADSGVLLRRIANSHANDITALAHSFNLSLVATGGEDCQVKVWDYEFCRLESALFSHTSGVTCLKFLDPFPVLMSCDAGGNVMLWATRPSRSKNRLLTRWKNRPREEGERGKPRAAAVVVAATWVRYEGGRKTRGGEEEEGKEEGREEERLGEHNWGVEGEGRSAEAARWMERMKKLVKNRGVKNDKREDEVVTEYLVYGGDERGNIIVWDLLPTLEGLMEELGRTEQGVGIVDTVECGNERRHIIYDAGVRRGEGGGSGGGRGEGGYLGSLGGLDEDTKGARGTSVSIIRSWRAHDDSVSSLQIIDEPPGILTAGADMKAKVWDLMGGNRGVLRQGGAHKGEWRFDIDAEGMARSKLEEGGRIMEEVRGMGELELDSDGEGEGEGEGEEGEGEGDGGGSEFGRLVGGGRGMGEEGTEGSEGTVYRRTKKRVPVNARNVGRRRRR</sequence>
<protein>
    <recommendedName>
        <fullName evidence="6">EF-hand domain-containing protein</fullName>
    </recommendedName>
</protein>
<dbReference type="PROSITE" id="PS50294">
    <property type="entry name" value="WD_REPEATS_REGION"/>
    <property type="match status" value="3"/>
</dbReference>
<feature type="compositionally biased region" description="Gly residues" evidence="5">
    <location>
        <begin position="992"/>
        <end position="1007"/>
    </location>
</feature>
<dbReference type="SUPFAM" id="SSF50978">
    <property type="entry name" value="WD40 repeat-like"/>
    <property type="match status" value="3"/>
</dbReference>
<dbReference type="PROSITE" id="PS50222">
    <property type="entry name" value="EF_HAND_2"/>
    <property type="match status" value="1"/>
</dbReference>
<dbReference type="InterPro" id="IPR051242">
    <property type="entry name" value="WD-EF-hand_domain"/>
</dbReference>
<keyword evidence="3" id="KW-0106">Calcium</keyword>
<evidence type="ECO:0000256" key="5">
    <source>
        <dbReference type="SAM" id="MobiDB-lite"/>
    </source>
</evidence>
<dbReference type="InterPro" id="IPR036322">
    <property type="entry name" value="WD40_repeat_dom_sf"/>
</dbReference>
<feature type="compositionally biased region" description="Basic and acidic residues" evidence="5">
    <location>
        <begin position="739"/>
        <end position="749"/>
    </location>
</feature>
<name>A0A9W7GLT0_9STRA</name>
<keyword evidence="2" id="KW-0677">Repeat</keyword>
<feature type="compositionally biased region" description="Basic and acidic residues" evidence="5">
    <location>
        <begin position="1"/>
        <end position="19"/>
    </location>
</feature>
<dbReference type="InterPro" id="IPR019775">
    <property type="entry name" value="WD40_repeat_CS"/>
</dbReference>
<dbReference type="OrthoDB" id="1068471at2759"/>
<keyword evidence="8" id="KW-1185">Reference proteome</keyword>
<evidence type="ECO:0000259" key="6">
    <source>
        <dbReference type="PROSITE" id="PS50222"/>
    </source>
</evidence>
<dbReference type="PROSITE" id="PS00678">
    <property type="entry name" value="WD_REPEATS_1"/>
    <property type="match status" value="2"/>
</dbReference>